<name>A0A6J7I568_9ZZZZ</name>
<feature type="compositionally biased region" description="Acidic residues" evidence="1">
    <location>
        <begin position="334"/>
        <end position="344"/>
    </location>
</feature>
<dbReference type="AlphaFoldDB" id="A0A6J7I568"/>
<dbReference type="EMBL" id="CAFBMH010000114">
    <property type="protein sequence ID" value="CAB4926093.1"/>
    <property type="molecule type" value="Genomic_DNA"/>
</dbReference>
<feature type="compositionally biased region" description="Pro residues" evidence="1">
    <location>
        <begin position="1"/>
        <end position="10"/>
    </location>
</feature>
<sequence>MAIPRLPDPSNPESIGAADFDTRRRGFDPMQVRAYLKVLARELARLREREAELQTVIVDARGHAPPVAEFDEERATVLLGEETTRVLAAARGAAADKLTRTGEQAREIIEAAQAEAAEIRSGAHAAVDNELAAARAEGRAIIAEAKLVRERMLEDLAAKRHAMRAQLEQLRAGRDRLAESYSQIRRLLDDVSGTLDEALPHAQMAARRAAERAASQPVPSAASIEREIDDAARAGMPLVTRGEVEAEAGTDVVADTDDEPADWVNAGAPPTQNEPTVELFGEWDEAEAEFFLGADPDLGAIERVVVNIDADVAEKVAAAAADPTDPAEPAEPVEPVEPEPVEPEPEPRGIMLAEVTRSRRDAGLPRVAVPILEPPDAIEVVRVFREDAAPEPGSHRAEPEVSDPPPVEPAVEAIAPPTVRSPRVAEFSPVTEPAPEEPESLDTPVVAVDDLFARIRRTREEKVARAEEVLRSALFPTAIDGEREAAPAAEPEPVVIEPFTPEPFTISGDRLGAALADDAERFAERERVLAPLQLQIARKIKRLLADEQNDVLDLVRRSHGRVDHEDVMPPADAHAGRYVAAVGGELLSAVGAGASFFADGAGADGADLASLDACVADELVSPLRALLERALAGEAVEDEVLDRMRTAYREIKSQHVDDAAFTIALASFNTGVEAAHAGHLVRWAVDPVRGCSPDCDDNALEGPIEVGTAFPTGATRPPGHAGCRCLLVPVQQ</sequence>
<dbReference type="InterPro" id="IPR007793">
    <property type="entry name" value="DivIVA_fam"/>
</dbReference>
<dbReference type="EMBL" id="CAEZYR010000117">
    <property type="protein sequence ID" value="CAB4762888.1"/>
    <property type="molecule type" value="Genomic_DNA"/>
</dbReference>
<dbReference type="Pfam" id="PF05103">
    <property type="entry name" value="DivIVA"/>
    <property type="match status" value="1"/>
</dbReference>
<evidence type="ECO:0000256" key="1">
    <source>
        <dbReference type="SAM" id="MobiDB-lite"/>
    </source>
</evidence>
<protein>
    <submittedName>
        <fullName evidence="3">Unannotated protein</fullName>
    </submittedName>
</protein>
<evidence type="ECO:0000313" key="2">
    <source>
        <dbReference type="EMBL" id="CAB4762888.1"/>
    </source>
</evidence>
<gene>
    <name evidence="2" type="ORF">UFOPK2754_02530</name>
    <name evidence="3" type="ORF">UFOPK3543_02374</name>
</gene>
<proteinExistence type="predicted"/>
<reference evidence="3" key="1">
    <citation type="submission" date="2020-05" db="EMBL/GenBank/DDBJ databases">
        <authorList>
            <person name="Chiriac C."/>
            <person name="Salcher M."/>
            <person name="Ghai R."/>
            <person name="Kavagutti S V."/>
        </authorList>
    </citation>
    <scope>NUCLEOTIDE SEQUENCE</scope>
</reference>
<evidence type="ECO:0000313" key="3">
    <source>
        <dbReference type="EMBL" id="CAB4926093.1"/>
    </source>
</evidence>
<feature type="region of interest" description="Disordered" evidence="1">
    <location>
        <begin position="1"/>
        <end position="21"/>
    </location>
</feature>
<organism evidence="3">
    <name type="scientific">freshwater metagenome</name>
    <dbReference type="NCBI Taxonomy" id="449393"/>
    <lineage>
        <taxon>unclassified sequences</taxon>
        <taxon>metagenomes</taxon>
        <taxon>ecological metagenomes</taxon>
    </lineage>
</organism>
<dbReference type="Gene3D" id="6.10.250.660">
    <property type="match status" value="1"/>
</dbReference>
<accession>A0A6J7I568</accession>
<feature type="region of interest" description="Disordered" evidence="1">
    <location>
        <begin position="317"/>
        <end position="348"/>
    </location>
</feature>